<dbReference type="Proteomes" id="UP000193986">
    <property type="component" value="Unassembled WGS sequence"/>
</dbReference>
<comment type="caution">
    <text evidence="1">The sequence shown here is derived from an EMBL/GenBank/DDBJ whole genome shotgun (WGS) entry which is preliminary data.</text>
</comment>
<accession>A0A1Y2B1U2</accession>
<gene>
    <name evidence="1" type="ORF">BCR39DRAFT_468216</name>
</gene>
<protein>
    <recommendedName>
        <fullName evidence="3">Galactose-binding domain-like protein</fullName>
    </recommendedName>
</protein>
<evidence type="ECO:0000313" key="2">
    <source>
        <dbReference type="Proteomes" id="UP000193986"/>
    </source>
</evidence>
<proteinExistence type="predicted"/>
<evidence type="ECO:0008006" key="3">
    <source>
        <dbReference type="Google" id="ProtNLM"/>
    </source>
</evidence>
<evidence type="ECO:0000313" key="1">
    <source>
        <dbReference type="EMBL" id="ORY28520.1"/>
    </source>
</evidence>
<dbReference type="InParanoid" id="A0A1Y2B1U2"/>
<sequence length="157" mass="16736">STSHPASSSIKRSLISSSNDDEAFTASSLPSSVHLIFPTPLEGVTHLALTFQGGFAATTATVYVALRPHGDESGIQLGLMMGGKIYPEDKNKRQVFEIPFPPNSELPPTELSSARADLPKTNLGNGLTIVTEIKVEFEKASDSYGRVTLYSIEVLGA</sequence>
<dbReference type="OrthoDB" id="10052260at2759"/>
<dbReference type="AlphaFoldDB" id="A0A1Y2B1U2"/>
<reference evidence="1 2" key="1">
    <citation type="submission" date="2016-07" db="EMBL/GenBank/DDBJ databases">
        <title>Pervasive Adenine N6-methylation of Active Genes in Fungi.</title>
        <authorList>
            <consortium name="DOE Joint Genome Institute"/>
            <person name="Mondo S.J."/>
            <person name="Dannebaum R.O."/>
            <person name="Kuo R.C."/>
            <person name="Labutti K."/>
            <person name="Haridas S."/>
            <person name="Kuo A."/>
            <person name="Salamov A."/>
            <person name="Ahrendt S.R."/>
            <person name="Lipzen A."/>
            <person name="Sullivan W."/>
            <person name="Andreopoulos W.B."/>
            <person name="Clum A."/>
            <person name="Lindquist E."/>
            <person name="Daum C."/>
            <person name="Ramamoorthy G.K."/>
            <person name="Gryganskyi A."/>
            <person name="Culley D."/>
            <person name="Magnuson J.K."/>
            <person name="James T.Y."/>
            <person name="O'Malley M.A."/>
            <person name="Stajich J.E."/>
            <person name="Spatafora J.W."/>
            <person name="Visel A."/>
            <person name="Grigoriev I.V."/>
        </authorList>
    </citation>
    <scope>NUCLEOTIDE SEQUENCE [LARGE SCALE GENOMIC DNA]</scope>
    <source>
        <strain evidence="1 2">68-887.2</strain>
    </source>
</reference>
<organism evidence="1 2">
    <name type="scientific">Naematelia encephala</name>
    <dbReference type="NCBI Taxonomy" id="71784"/>
    <lineage>
        <taxon>Eukaryota</taxon>
        <taxon>Fungi</taxon>
        <taxon>Dikarya</taxon>
        <taxon>Basidiomycota</taxon>
        <taxon>Agaricomycotina</taxon>
        <taxon>Tremellomycetes</taxon>
        <taxon>Tremellales</taxon>
        <taxon>Naemateliaceae</taxon>
        <taxon>Naematelia</taxon>
    </lineage>
</organism>
<dbReference type="EMBL" id="MCFC01000031">
    <property type="protein sequence ID" value="ORY28520.1"/>
    <property type="molecule type" value="Genomic_DNA"/>
</dbReference>
<name>A0A1Y2B1U2_9TREE</name>
<dbReference type="STRING" id="71784.A0A1Y2B1U2"/>
<keyword evidence="2" id="KW-1185">Reference proteome</keyword>
<feature type="non-terminal residue" evidence="1">
    <location>
        <position position="1"/>
    </location>
</feature>